<evidence type="ECO:0000313" key="2">
    <source>
        <dbReference type="Proteomes" id="UP000499080"/>
    </source>
</evidence>
<gene>
    <name evidence="1" type="ORF">AVEN_267216_1</name>
</gene>
<dbReference type="AlphaFoldDB" id="A0A4Y2L2K2"/>
<sequence>MSLAFGSKAGFCKIGNAVSGKVGNLFPLESERLGEALYSATYSEISLPWKFFRCEVISHSPFYPARHLALTSPRYVFVINYDFESAVDRSTSCGWKYISCVVEVVANMVTETIQLDVFNINPSP</sequence>
<protein>
    <submittedName>
        <fullName evidence="1">Uncharacterized protein</fullName>
    </submittedName>
</protein>
<accession>A0A4Y2L2K2</accession>
<comment type="caution">
    <text evidence="1">The sequence shown here is derived from an EMBL/GenBank/DDBJ whole genome shotgun (WGS) entry which is preliminary data.</text>
</comment>
<dbReference type="EMBL" id="BGPR01005298">
    <property type="protein sequence ID" value="GBN08835.1"/>
    <property type="molecule type" value="Genomic_DNA"/>
</dbReference>
<dbReference type="Proteomes" id="UP000499080">
    <property type="component" value="Unassembled WGS sequence"/>
</dbReference>
<keyword evidence="2" id="KW-1185">Reference proteome</keyword>
<reference evidence="1 2" key="1">
    <citation type="journal article" date="2019" name="Sci. Rep.">
        <title>Orb-weaving spider Araneus ventricosus genome elucidates the spidroin gene catalogue.</title>
        <authorList>
            <person name="Kono N."/>
            <person name="Nakamura H."/>
            <person name="Ohtoshi R."/>
            <person name="Moran D.A.P."/>
            <person name="Shinohara A."/>
            <person name="Yoshida Y."/>
            <person name="Fujiwara M."/>
            <person name="Mori M."/>
            <person name="Tomita M."/>
            <person name="Arakawa K."/>
        </authorList>
    </citation>
    <scope>NUCLEOTIDE SEQUENCE [LARGE SCALE GENOMIC DNA]</scope>
</reference>
<evidence type="ECO:0000313" key="1">
    <source>
        <dbReference type="EMBL" id="GBN08835.1"/>
    </source>
</evidence>
<proteinExistence type="predicted"/>
<name>A0A4Y2L2K2_ARAVE</name>
<organism evidence="1 2">
    <name type="scientific">Araneus ventricosus</name>
    <name type="common">Orbweaver spider</name>
    <name type="synonym">Epeira ventricosa</name>
    <dbReference type="NCBI Taxonomy" id="182803"/>
    <lineage>
        <taxon>Eukaryota</taxon>
        <taxon>Metazoa</taxon>
        <taxon>Ecdysozoa</taxon>
        <taxon>Arthropoda</taxon>
        <taxon>Chelicerata</taxon>
        <taxon>Arachnida</taxon>
        <taxon>Araneae</taxon>
        <taxon>Araneomorphae</taxon>
        <taxon>Entelegynae</taxon>
        <taxon>Araneoidea</taxon>
        <taxon>Araneidae</taxon>
        <taxon>Araneus</taxon>
    </lineage>
</organism>